<dbReference type="AlphaFoldDB" id="A0A5C3LNI7"/>
<keyword evidence="2" id="KW-1185">Reference proteome</keyword>
<dbReference type="EMBL" id="ML213635">
    <property type="protein sequence ID" value="TFK34177.1"/>
    <property type="molecule type" value="Genomic_DNA"/>
</dbReference>
<organism evidence="1 2">
    <name type="scientific">Crucibulum laeve</name>
    <dbReference type="NCBI Taxonomy" id="68775"/>
    <lineage>
        <taxon>Eukaryota</taxon>
        <taxon>Fungi</taxon>
        <taxon>Dikarya</taxon>
        <taxon>Basidiomycota</taxon>
        <taxon>Agaricomycotina</taxon>
        <taxon>Agaricomycetes</taxon>
        <taxon>Agaricomycetidae</taxon>
        <taxon>Agaricales</taxon>
        <taxon>Agaricineae</taxon>
        <taxon>Nidulariaceae</taxon>
        <taxon>Crucibulum</taxon>
    </lineage>
</organism>
<evidence type="ECO:0000313" key="2">
    <source>
        <dbReference type="Proteomes" id="UP000308652"/>
    </source>
</evidence>
<gene>
    <name evidence="1" type="ORF">BDQ12DRAFT_727098</name>
</gene>
<sequence>MASNTFLCKRPAIDSNGLEGYIDIGGRLCVFMLLSPFHLAHPTQAAPIAIVLATYPYPTVPATDPLYSPSTPSNLMNASPPVVERSRDWQAIHNLMIAFSGAQSFIEPYRHHFSLARSHFLHRDFLSTGCTSVITIHLAHPHPPPDHIRPSPLSNLSSLHPHADRMLLWRAGAAGIDASSPIYSHTAAGSCDRAGNT</sequence>
<evidence type="ECO:0000313" key="1">
    <source>
        <dbReference type="EMBL" id="TFK34177.1"/>
    </source>
</evidence>
<reference evidence="1 2" key="1">
    <citation type="journal article" date="2019" name="Nat. Ecol. Evol.">
        <title>Megaphylogeny resolves global patterns of mushroom evolution.</title>
        <authorList>
            <person name="Varga T."/>
            <person name="Krizsan K."/>
            <person name="Foldi C."/>
            <person name="Dima B."/>
            <person name="Sanchez-Garcia M."/>
            <person name="Sanchez-Ramirez S."/>
            <person name="Szollosi G.J."/>
            <person name="Szarkandi J.G."/>
            <person name="Papp V."/>
            <person name="Albert L."/>
            <person name="Andreopoulos W."/>
            <person name="Angelini C."/>
            <person name="Antonin V."/>
            <person name="Barry K.W."/>
            <person name="Bougher N.L."/>
            <person name="Buchanan P."/>
            <person name="Buyck B."/>
            <person name="Bense V."/>
            <person name="Catcheside P."/>
            <person name="Chovatia M."/>
            <person name="Cooper J."/>
            <person name="Damon W."/>
            <person name="Desjardin D."/>
            <person name="Finy P."/>
            <person name="Geml J."/>
            <person name="Haridas S."/>
            <person name="Hughes K."/>
            <person name="Justo A."/>
            <person name="Karasinski D."/>
            <person name="Kautmanova I."/>
            <person name="Kiss B."/>
            <person name="Kocsube S."/>
            <person name="Kotiranta H."/>
            <person name="LaButti K.M."/>
            <person name="Lechner B.E."/>
            <person name="Liimatainen K."/>
            <person name="Lipzen A."/>
            <person name="Lukacs Z."/>
            <person name="Mihaltcheva S."/>
            <person name="Morgado L.N."/>
            <person name="Niskanen T."/>
            <person name="Noordeloos M.E."/>
            <person name="Ohm R.A."/>
            <person name="Ortiz-Santana B."/>
            <person name="Ovrebo C."/>
            <person name="Racz N."/>
            <person name="Riley R."/>
            <person name="Savchenko A."/>
            <person name="Shiryaev A."/>
            <person name="Soop K."/>
            <person name="Spirin V."/>
            <person name="Szebenyi C."/>
            <person name="Tomsovsky M."/>
            <person name="Tulloss R.E."/>
            <person name="Uehling J."/>
            <person name="Grigoriev I.V."/>
            <person name="Vagvolgyi C."/>
            <person name="Papp T."/>
            <person name="Martin F.M."/>
            <person name="Miettinen O."/>
            <person name="Hibbett D.S."/>
            <person name="Nagy L.G."/>
        </authorList>
    </citation>
    <scope>NUCLEOTIDE SEQUENCE [LARGE SCALE GENOMIC DNA]</scope>
    <source>
        <strain evidence="1 2">CBS 166.37</strain>
    </source>
</reference>
<protein>
    <submittedName>
        <fullName evidence="1">Uncharacterized protein</fullName>
    </submittedName>
</protein>
<proteinExistence type="predicted"/>
<accession>A0A5C3LNI7</accession>
<name>A0A5C3LNI7_9AGAR</name>
<dbReference type="STRING" id="68775.A0A5C3LNI7"/>
<dbReference type="Proteomes" id="UP000308652">
    <property type="component" value="Unassembled WGS sequence"/>
</dbReference>